<sequence length="29" mass="3280">MLDFRGQHSGATLGRKGNILKFYRGNIDN</sequence>
<accession>A0A8S5LF87</accession>
<organism evidence="1">
    <name type="scientific">Siphoviridae sp. ctlXU33</name>
    <dbReference type="NCBI Taxonomy" id="2823598"/>
    <lineage>
        <taxon>Viruses</taxon>
        <taxon>Duplodnaviria</taxon>
        <taxon>Heunggongvirae</taxon>
        <taxon>Uroviricota</taxon>
        <taxon>Caudoviricetes</taxon>
    </lineage>
</organism>
<name>A0A8S5LF87_9CAUD</name>
<dbReference type="EMBL" id="BK014706">
    <property type="protein sequence ID" value="DAD68708.1"/>
    <property type="molecule type" value="Genomic_DNA"/>
</dbReference>
<evidence type="ECO:0000313" key="1">
    <source>
        <dbReference type="EMBL" id="DAD68708.1"/>
    </source>
</evidence>
<proteinExistence type="predicted"/>
<protein>
    <submittedName>
        <fullName evidence="1">Uncharacterized protein</fullName>
    </submittedName>
</protein>
<reference evidence="1" key="1">
    <citation type="journal article" date="2021" name="Proc. Natl. Acad. Sci. U.S.A.">
        <title>A Catalog of Tens of Thousands of Viruses from Human Metagenomes Reveals Hidden Associations with Chronic Diseases.</title>
        <authorList>
            <person name="Tisza M.J."/>
            <person name="Buck C.B."/>
        </authorList>
    </citation>
    <scope>NUCLEOTIDE SEQUENCE</scope>
    <source>
        <strain evidence="1">CtlXU33</strain>
    </source>
</reference>